<dbReference type="OrthoDB" id="258392at2759"/>
<dbReference type="STRING" id="1037660.A0A066WAF0"/>
<dbReference type="EMBL" id="JMSN01000028">
    <property type="protein sequence ID" value="KDN47750.1"/>
    <property type="molecule type" value="Genomic_DNA"/>
</dbReference>
<accession>A0A066WAF0</accession>
<feature type="transmembrane region" description="Helical" evidence="1">
    <location>
        <begin position="391"/>
        <end position="415"/>
    </location>
</feature>
<protein>
    <submittedName>
        <fullName evidence="2">Phosphoglycerate mutase-like protein</fullName>
    </submittedName>
</protein>
<dbReference type="OMA" id="YIFHRHG"/>
<dbReference type="SUPFAM" id="SSF53254">
    <property type="entry name" value="Phosphoglycerate mutase-like"/>
    <property type="match status" value="1"/>
</dbReference>
<comment type="caution">
    <text evidence="2">The sequence shown here is derived from an EMBL/GenBank/DDBJ whole genome shotgun (WGS) entry which is preliminary data.</text>
</comment>
<gene>
    <name evidence="2" type="ORF">K437DRAFT_255759</name>
</gene>
<dbReference type="RefSeq" id="XP_013243942.1">
    <property type="nucleotide sequence ID" value="XM_013388488.1"/>
</dbReference>
<keyword evidence="1" id="KW-0812">Transmembrane</keyword>
<keyword evidence="1" id="KW-0472">Membrane</keyword>
<name>A0A066WAF0_TILAU</name>
<evidence type="ECO:0000313" key="2">
    <source>
        <dbReference type="EMBL" id="KDN47750.1"/>
    </source>
</evidence>
<dbReference type="Gene3D" id="3.40.50.1240">
    <property type="entry name" value="Phosphoglycerate mutase-like"/>
    <property type="match status" value="1"/>
</dbReference>
<proteinExistence type="predicted"/>
<dbReference type="PANTHER" id="PTHR11567:SF142">
    <property type="entry name" value="PHOSPHOGLYCERATE MUTASE-LIKE PROTEIN"/>
    <property type="match status" value="1"/>
</dbReference>
<dbReference type="PANTHER" id="PTHR11567">
    <property type="entry name" value="ACID PHOSPHATASE-RELATED"/>
    <property type="match status" value="1"/>
</dbReference>
<reference evidence="2 3" key="1">
    <citation type="submission" date="2014-05" db="EMBL/GenBank/DDBJ databases">
        <title>Draft genome sequence of a rare smut relative, Tilletiaria anomala UBC 951.</title>
        <authorList>
            <consortium name="DOE Joint Genome Institute"/>
            <person name="Toome M."/>
            <person name="Kuo A."/>
            <person name="Henrissat B."/>
            <person name="Lipzen A."/>
            <person name="Tritt A."/>
            <person name="Yoshinaga Y."/>
            <person name="Zane M."/>
            <person name="Barry K."/>
            <person name="Grigoriev I.V."/>
            <person name="Spatafora J.W."/>
            <person name="Aimea M.C."/>
        </authorList>
    </citation>
    <scope>NUCLEOTIDE SEQUENCE [LARGE SCALE GENOMIC DNA]</scope>
    <source>
        <strain evidence="2 3">UBC 951</strain>
    </source>
</reference>
<keyword evidence="3" id="KW-1185">Reference proteome</keyword>
<dbReference type="AlphaFoldDB" id="A0A066WAF0"/>
<dbReference type="HOGENOM" id="CLU_023111_2_1_1"/>
<dbReference type="InterPro" id="IPR050645">
    <property type="entry name" value="Histidine_acid_phosphatase"/>
</dbReference>
<sequence length="465" mass="49953">MSLAGVLTIVRHGDRMGFYQSPTSYTAKQTNLTVLGYLQEYRNGVDLRARYLDGNNKIQGIDPVKAEDAQVKVFADAGGEGTVIVDSVNALLQGLYPPFDESITLANGSVVSWGSRAQLIQVETVEPDEEVWLEGYTDCNAWQTRLNNWYASPAFKAKAAEAQPFYNSIKGILGADRPAILQNAWNIFDFLNVEFIHNATLSSQIGQQTVELARYYADYHEAGSFSDPDPKSVGNVAGTAMLAPVLATINQLSNASDPLKWSTMATAYKPFLAFGSLLGVPQLNASVVDYASSLVFEIYNNGSIQALFRNGTVNAIYQPLTLFGQSNTMVSLVMFEEALQRHSLNGLAAWCDKCSTTDARGCDILAALNGTGGAGFAPDTSTYGRHRVSPITAGLIGAFVTLGTMAILFAVLFTARRALGRKRRSAIVGHSGPTAGLELPSRTDGASIHTATSSAQHLVGDNNNI</sequence>
<dbReference type="GeneID" id="25264245"/>
<evidence type="ECO:0000256" key="1">
    <source>
        <dbReference type="SAM" id="Phobius"/>
    </source>
</evidence>
<organism evidence="2 3">
    <name type="scientific">Tilletiaria anomala (strain ATCC 24038 / CBS 436.72 / UBC 951)</name>
    <dbReference type="NCBI Taxonomy" id="1037660"/>
    <lineage>
        <taxon>Eukaryota</taxon>
        <taxon>Fungi</taxon>
        <taxon>Dikarya</taxon>
        <taxon>Basidiomycota</taxon>
        <taxon>Ustilaginomycotina</taxon>
        <taxon>Exobasidiomycetes</taxon>
        <taxon>Georgefischeriales</taxon>
        <taxon>Tilletiariaceae</taxon>
        <taxon>Tilletiaria</taxon>
    </lineage>
</organism>
<evidence type="ECO:0000313" key="3">
    <source>
        <dbReference type="Proteomes" id="UP000027361"/>
    </source>
</evidence>
<dbReference type="Proteomes" id="UP000027361">
    <property type="component" value="Unassembled WGS sequence"/>
</dbReference>
<dbReference type="InterPro" id="IPR029033">
    <property type="entry name" value="His_PPase_superfam"/>
</dbReference>
<keyword evidence="1" id="KW-1133">Transmembrane helix</keyword>
<dbReference type="InParanoid" id="A0A066WAF0"/>
<dbReference type="GO" id="GO:0016791">
    <property type="term" value="F:phosphatase activity"/>
    <property type="evidence" value="ECO:0007669"/>
    <property type="project" value="TreeGrafter"/>
</dbReference>